<evidence type="ECO:0000313" key="2">
    <source>
        <dbReference type="Proteomes" id="UP000234752"/>
    </source>
</evidence>
<proteinExistence type="predicted"/>
<keyword evidence="2" id="KW-1185">Reference proteome</keyword>
<gene>
    <name evidence="1" type="ORF">C0V82_14180</name>
</gene>
<protein>
    <submittedName>
        <fullName evidence="1">Uncharacterized protein</fullName>
    </submittedName>
</protein>
<dbReference type="AlphaFoldDB" id="A0A2K9NDS3"/>
<evidence type="ECO:0000313" key="1">
    <source>
        <dbReference type="EMBL" id="AUN31254.1"/>
    </source>
</evidence>
<reference evidence="1 2" key="1">
    <citation type="submission" date="2017-12" db="EMBL/GenBank/DDBJ databases">
        <title>Genomes of bacteria within cyanobacterial aggregates.</title>
        <authorList>
            <person name="Cai H."/>
        </authorList>
    </citation>
    <scope>NUCLEOTIDE SEQUENCE [LARGE SCALE GENOMIC DNA]</scope>
    <source>
        <strain evidence="1 2">TH16</strain>
    </source>
</reference>
<dbReference type="RefSeq" id="WP_102112861.1">
    <property type="nucleotide sequence ID" value="NZ_BMGN01000005.1"/>
</dbReference>
<dbReference type="KEGG" id="ncb:C0V82_14180"/>
<dbReference type="Proteomes" id="UP000234752">
    <property type="component" value="Chromosome eg_1"/>
</dbReference>
<dbReference type="EMBL" id="CP025611">
    <property type="protein sequence ID" value="AUN31254.1"/>
    <property type="molecule type" value="Genomic_DNA"/>
</dbReference>
<sequence length="161" mass="17311">MPRLFRAALALFAMLFLFPLTALAAEGPFTIDLAPALGPLGEALVTALSVGVVYLVRRLLTYLGMKEDAQARDVLETAFANGIRAALEQALRHGLNTAKIETRHQLVAEGARYVIAAVPDTLKRFNLDEDAVRARLTARLQGIVSTAIGPVLAPPETEPQP</sequence>
<name>A0A2K9NDS3_9PROT</name>
<accession>A0A2K9NDS3</accession>
<organism evidence="1 2">
    <name type="scientific">Niveispirillum cyanobacteriorum</name>
    <dbReference type="NCBI Taxonomy" id="1612173"/>
    <lineage>
        <taxon>Bacteria</taxon>
        <taxon>Pseudomonadati</taxon>
        <taxon>Pseudomonadota</taxon>
        <taxon>Alphaproteobacteria</taxon>
        <taxon>Rhodospirillales</taxon>
        <taxon>Azospirillaceae</taxon>
        <taxon>Niveispirillum</taxon>
    </lineage>
</organism>
<dbReference type="OrthoDB" id="8457111at2"/>